<evidence type="ECO:0000256" key="11">
    <source>
        <dbReference type="ARBA" id="ARBA00030698"/>
    </source>
</evidence>
<evidence type="ECO:0000256" key="9">
    <source>
        <dbReference type="ARBA" id="ARBA00022842"/>
    </source>
</evidence>
<organism evidence="16 17">
    <name type="scientific">Orbilia oligospora</name>
    <name type="common">Nematode-trapping fungus</name>
    <name type="synonym">Arthrobotrys oligospora</name>
    <dbReference type="NCBI Taxonomy" id="2813651"/>
    <lineage>
        <taxon>Eukaryota</taxon>
        <taxon>Fungi</taxon>
        <taxon>Dikarya</taxon>
        <taxon>Ascomycota</taxon>
        <taxon>Pezizomycotina</taxon>
        <taxon>Orbiliomycetes</taxon>
        <taxon>Orbiliales</taxon>
        <taxon>Orbiliaceae</taxon>
        <taxon>Orbilia</taxon>
    </lineage>
</organism>
<dbReference type="CDD" id="cd07557">
    <property type="entry name" value="trimeric_dUTPase"/>
    <property type="match status" value="1"/>
</dbReference>
<comment type="cofactor">
    <cofactor evidence="1 13">
        <name>Mg(2+)</name>
        <dbReference type="ChEBI" id="CHEBI:18420"/>
    </cofactor>
</comment>
<dbReference type="EMBL" id="WIQW01000008">
    <property type="protein sequence ID" value="KAF3108540.1"/>
    <property type="molecule type" value="Genomic_DNA"/>
</dbReference>
<dbReference type="InterPro" id="IPR029054">
    <property type="entry name" value="dUTPase-like"/>
</dbReference>
<dbReference type="GO" id="GO:0006226">
    <property type="term" value="P:dUMP biosynthetic process"/>
    <property type="evidence" value="ECO:0007669"/>
    <property type="project" value="UniProtKB-UniRule"/>
</dbReference>
<name>A0A7C8JQQ5_ORBOL</name>
<dbReference type="EC" id="3.6.1.23" evidence="5 13"/>
<comment type="subunit">
    <text evidence="4 13">Homotrimer.</text>
</comment>
<keyword evidence="7 13" id="KW-0479">Metal-binding</keyword>
<dbReference type="GO" id="GO:0000287">
    <property type="term" value="F:magnesium ion binding"/>
    <property type="evidence" value="ECO:0007669"/>
    <property type="project" value="UniProtKB-UniRule"/>
</dbReference>
<keyword evidence="8 13" id="KW-0378">Hydrolase</keyword>
<dbReference type="NCBIfam" id="NF001862">
    <property type="entry name" value="PRK00601.1"/>
    <property type="match status" value="1"/>
</dbReference>
<dbReference type="Pfam" id="PF00692">
    <property type="entry name" value="dUTPase"/>
    <property type="match status" value="1"/>
</dbReference>
<comment type="similarity">
    <text evidence="3 13">Belongs to the dUTPase family.</text>
</comment>
<feature type="region of interest" description="Disordered" evidence="14">
    <location>
        <begin position="50"/>
        <end position="137"/>
    </location>
</feature>
<evidence type="ECO:0000256" key="6">
    <source>
        <dbReference type="ARBA" id="ARBA00021732"/>
    </source>
</evidence>
<evidence type="ECO:0000256" key="13">
    <source>
        <dbReference type="RuleBase" id="RU367024"/>
    </source>
</evidence>
<feature type="compositionally biased region" description="Low complexity" evidence="14">
    <location>
        <begin position="51"/>
        <end position="95"/>
    </location>
</feature>
<dbReference type="PANTHER" id="PTHR11241:SF0">
    <property type="entry name" value="DEOXYURIDINE 5'-TRIPHOSPHATE NUCLEOTIDOHYDROLASE"/>
    <property type="match status" value="1"/>
</dbReference>
<reference evidence="16 17" key="1">
    <citation type="submission" date="2019-06" db="EMBL/GenBank/DDBJ databases">
        <authorList>
            <person name="Palmer J.M."/>
        </authorList>
    </citation>
    <scope>NUCLEOTIDE SEQUENCE [LARGE SCALE GENOMIC DNA]</scope>
    <source>
        <strain evidence="16 17">TWF102</strain>
    </source>
</reference>
<dbReference type="GO" id="GO:0046081">
    <property type="term" value="P:dUTP catabolic process"/>
    <property type="evidence" value="ECO:0007669"/>
    <property type="project" value="UniProtKB-UniRule"/>
</dbReference>
<evidence type="ECO:0000256" key="8">
    <source>
        <dbReference type="ARBA" id="ARBA00022801"/>
    </source>
</evidence>
<evidence type="ECO:0000313" key="17">
    <source>
        <dbReference type="Proteomes" id="UP000475325"/>
    </source>
</evidence>
<accession>A0A7C8JQQ5</accession>
<evidence type="ECO:0000256" key="7">
    <source>
        <dbReference type="ARBA" id="ARBA00022723"/>
    </source>
</evidence>
<feature type="compositionally biased region" description="Polar residues" evidence="14">
    <location>
        <begin position="127"/>
        <end position="136"/>
    </location>
</feature>
<dbReference type="InterPro" id="IPR008181">
    <property type="entry name" value="dUTPase"/>
</dbReference>
<comment type="function">
    <text evidence="13">Involved in nucleotide metabolism via production of dUMP, the immediate precursor of thymidine nucleotides, and decreases the intracellular concentration of dUTP so that uracil cannot be incorporated into DNA.</text>
</comment>
<dbReference type="AlphaFoldDB" id="A0A7C8JQQ5"/>
<keyword evidence="10 13" id="KW-0546">Nucleotide metabolism</keyword>
<dbReference type="GO" id="GO:0004170">
    <property type="term" value="F:dUTP diphosphatase activity"/>
    <property type="evidence" value="ECO:0007669"/>
    <property type="project" value="UniProtKB-UniRule"/>
</dbReference>
<dbReference type="UniPathway" id="UPA00610">
    <property type="reaction ID" value="UER00666"/>
</dbReference>
<keyword evidence="9 13" id="KW-0460">Magnesium</keyword>
<dbReference type="FunFam" id="2.70.40.10:FF:000007">
    <property type="entry name" value="dUTP pyrophosphatase"/>
    <property type="match status" value="1"/>
</dbReference>
<evidence type="ECO:0000256" key="14">
    <source>
        <dbReference type="SAM" id="MobiDB-lite"/>
    </source>
</evidence>
<evidence type="ECO:0000256" key="1">
    <source>
        <dbReference type="ARBA" id="ARBA00001946"/>
    </source>
</evidence>
<comment type="catalytic activity">
    <reaction evidence="12">
        <text>dUTP + H2O = dUMP + diphosphate + H(+)</text>
        <dbReference type="Rhea" id="RHEA:10248"/>
        <dbReference type="ChEBI" id="CHEBI:15377"/>
        <dbReference type="ChEBI" id="CHEBI:15378"/>
        <dbReference type="ChEBI" id="CHEBI:33019"/>
        <dbReference type="ChEBI" id="CHEBI:61555"/>
        <dbReference type="ChEBI" id="CHEBI:246422"/>
        <dbReference type="EC" id="3.6.1.23"/>
    </reaction>
    <physiologicalReaction direction="left-to-right" evidence="12">
        <dbReference type="Rhea" id="RHEA:10249"/>
    </physiologicalReaction>
</comment>
<protein>
    <recommendedName>
        <fullName evidence="6 13">Deoxyuridine 5'-triphosphate nucleotidohydrolase</fullName>
        <shortName evidence="13">dUTPase</shortName>
        <ecNumber evidence="5 13">3.6.1.23</ecNumber>
    </recommendedName>
    <alternativeName>
        <fullName evidence="11 13">dUTP pyrophosphatase</fullName>
    </alternativeName>
</protein>
<gene>
    <name evidence="16" type="primary">DUT1</name>
    <name evidence="16" type="ORF">TWF102_012033</name>
</gene>
<evidence type="ECO:0000259" key="15">
    <source>
        <dbReference type="Pfam" id="PF00692"/>
    </source>
</evidence>
<evidence type="ECO:0000256" key="12">
    <source>
        <dbReference type="ARBA" id="ARBA00048211"/>
    </source>
</evidence>
<evidence type="ECO:0000256" key="2">
    <source>
        <dbReference type="ARBA" id="ARBA00005142"/>
    </source>
</evidence>
<evidence type="ECO:0000256" key="5">
    <source>
        <dbReference type="ARBA" id="ARBA00012379"/>
    </source>
</evidence>
<evidence type="ECO:0000313" key="16">
    <source>
        <dbReference type="EMBL" id="KAF3108540.1"/>
    </source>
</evidence>
<dbReference type="NCBIfam" id="TIGR00576">
    <property type="entry name" value="dut"/>
    <property type="match status" value="1"/>
</dbReference>
<dbReference type="PANTHER" id="PTHR11241">
    <property type="entry name" value="DEOXYURIDINE 5'-TRIPHOSPHATE NUCLEOTIDOHYDROLASE"/>
    <property type="match status" value="1"/>
</dbReference>
<proteinExistence type="inferred from homology"/>
<comment type="pathway">
    <text evidence="2 13">Pyrimidine metabolism; dUMP biosynthesis; dUMP from dCTP (dUTP route): step 2/2.</text>
</comment>
<dbReference type="SUPFAM" id="SSF51283">
    <property type="entry name" value="dUTPase-like"/>
    <property type="match status" value="1"/>
</dbReference>
<evidence type="ECO:0000256" key="3">
    <source>
        <dbReference type="ARBA" id="ARBA00006581"/>
    </source>
</evidence>
<evidence type="ECO:0000256" key="10">
    <source>
        <dbReference type="ARBA" id="ARBA00023080"/>
    </source>
</evidence>
<feature type="domain" description="dUTPase-like" evidence="15">
    <location>
        <begin position="158"/>
        <end position="286"/>
    </location>
</feature>
<dbReference type="InterPro" id="IPR033704">
    <property type="entry name" value="dUTPase_trimeric"/>
</dbReference>
<evidence type="ECO:0000256" key="4">
    <source>
        <dbReference type="ARBA" id="ARBA00011233"/>
    </source>
</evidence>
<sequence length="287" mass="30700">MRRFQHCWIRELPRNASVHQSRSFKFLQLPSSSFACPLTTSQHRSLRYFNSSPSSSTTNSFLSSSSPSKRSIAMSSEATPASATTNTTDSTTIRPSTPPEKRVIHSQNPTSPPPETSAAKKVKMSDETTPSISAATETPAVAPVSAGPALHIKKLNDKARAPTRGSAFAAGYDLYASEDTVVPKGGKVLVETGLSMAVPEGTYGRIAPRSGLASKNFIDTGAGVIDADYRGPVKILLFNHSDVDFEIKEGDRVAQLILERIYTPEVVVVENLEESVRGAGGFGSSGR</sequence>
<comment type="caution">
    <text evidence="16">The sequence shown here is derived from an EMBL/GenBank/DDBJ whole genome shotgun (WGS) entry which is preliminary data.</text>
</comment>
<dbReference type="Proteomes" id="UP000475325">
    <property type="component" value="Unassembled WGS sequence"/>
</dbReference>
<dbReference type="Gene3D" id="2.70.40.10">
    <property type="match status" value="1"/>
</dbReference>
<dbReference type="InterPro" id="IPR036157">
    <property type="entry name" value="dUTPase-like_sf"/>
</dbReference>